<sequence>TGINPKGDKCYTLTVVCTLLLVVLLLTAITFLYFNLKTEKYQLQTSYKTLTKEKGQLQKQKDQLQKRVTNMDAAFRLGWKYFNSRIYYISTLTKTWAESRQDCRDKGADLVIINSKDEQEFILKQLGCSSQAWIGLKVIEGAWKWVDGTPVVTA</sequence>
<dbReference type="AlphaFoldDB" id="A0A8J4TJL2"/>
<dbReference type="InterPro" id="IPR001304">
    <property type="entry name" value="C-type_lectin-like"/>
</dbReference>
<reference evidence="6" key="1">
    <citation type="submission" date="2020-07" db="EMBL/GenBank/DDBJ databases">
        <title>Clarias magur genome sequencing, assembly and annotation.</title>
        <authorList>
            <person name="Kushwaha B."/>
            <person name="Kumar R."/>
            <person name="Das P."/>
            <person name="Joshi C.G."/>
            <person name="Kumar D."/>
            <person name="Nagpure N.S."/>
            <person name="Pandey M."/>
            <person name="Agarwal S."/>
            <person name="Srivastava S."/>
            <person name="Singh M."/>
            <person name="Sahoo L."/>
            <person name="Jayasankar P."/>
            <person name="Meher P.K."/>
            <person name="Koringa P.G."/>
            <person name="Iquebal M.A."/>
            <person name="Das S.P."/>
            <person name="Bit A."/>
            <person name="Patnaik S."/>
            <person name="Patel N."/>
            <person name="Shah T.M."/>
            <person name="Hinsu A."/>
            <person name="Jena J.K."/>
        </authorList>
    </citation>
    <scope>NUCLEOTIDE SEQUENCE</scope>
    <source>
        <strain evidence="6">CIFAMagur01</strain>
        <tissue evidence="6">Testis</tissue>
    </source>
</reference>
<evidence type="ECO:0000259" key="5">
    <source>
        <dbReference type="PROSITE" id="PS50041"/>
    </source>
</evidence>
<keyword evidence="4" id="KW-1133">Transmembrane helix</keyword>
<dbReference type="PANTHER" id="PTHR46746">
    <property type="entry name" value="KILLER CELL LECTIN-LIKE RECEPTOR SUBFAMILY F MEMBER 2"/>
    <property type="match status" value="1"/>
</dbReference>
<keyword evidence="3" id="KW-0175">Coiled coil</keyword>
<dbReference type="InterPro" id="IPR016187">
    <property type="entry name" value="CTDL_fold"/>
</dbReference>
<evidence type="ECO:0000256" key="4">
    <source>
        <dbReference type="SAM" id="Phobius"/>
    </source>
</evidence>
<dbReference type="InterPro" id="IPR016186">
    <property type="entry name" value="C-type_lectin-like/link_sf"/>
</dbReference>
<evidence type="ECO:0000313" key="7">
    <source>
        <dbReference type="Proteomes" id="UP000727407"/>
    </source>
</evidence>
<feature type="domain" description="C-type lectin" evidence="5">
    <location>
        <begin position="82"/>
        <end position="154"/>
    </location>
</feature>
<evidence type="ECO:0000313" key="6">
    <source>
        <dbReference type="EMBL" id="KAF5891739.1"/>
    </source>
</evidence>
<dbReference type="GO" id="GO:0030246">
    <property type="term" value="F:carbohydrate binding"/>
    <property type="evidence" value="ECO:0007669"/>
    <property type="project" value="UniProtKB-KW"/>
</dbReference>
<dbReference type="Pfam" id="PF00059">
    <property type="entry name" value="Lectin_C"/>
    <property type="match status" value="1"/>
</dbReference>
<dbReference type="Gene3D" id="1.20.5.400">
    <property type="match status" value="1"/>
</dbReference>
<dbReference type="Gene3D" id="3.10.100.10">
    <property type="entry name" value="Mannose-Binding Protein A, subunit A"/>
    <property type="match status" value="1"/>
</dbReference>
<dbReference type="InterPro" id="IPR051379">
    <property type="entry name" value="C-type_Lectin_Receptor_IMM"/>
</dbReference>
<name>A0A8J4TJL2_CLAMG</name>
<feature type="transmembrane region" description="Helical" evidence="4">
    <location>
        <begin position="12"/>
        <end position="34"/>
    </location>
</feature>
<feature type="non-terminal residue" evidence="6">
    <location>
        <position position="1"/>
    </location>
</feature>
<keyword evidence="2" id="KW-1015">Disulfide bond</keyword>
<keyword evidence="1" id="KW-0430">Lectin</keyword>
<dbReference type="SUPFAM" id="SSF56436">
    <property type="entry name" value="C-type lectin-like"/>
    <property type="match status" value="1"/>
</dbReference>
<keyword evidence="4" id="KW-0812">Transmembrane</keyword>
<dbReference type="PANTHER" id="PTHR46746:SF9">
    <property type="entry name" value="CD209 ANTIGEN-LIKE PROTEIN C-LIKE"/>
    <property type="match status" value="1"/>
</dbReference>
<feature type="coiled-coil region" evidence="3">
    <location>
        <begin position="47"/>
        <end position="74"/>
    </location>
</feature>
<evidence type="ECO:0000256" key="2">
    <source>
        <dbReference type="ARBA" id="ARBA00023157"/>
    </source>
</evidence>
<gene>
    <name evidence="6" type="ORF">DAT39_018547</name>
</gene>
<dbReference type="PROSITE" id="PS50041">
    <property type="entry name" value="C_TYPE_LECTIN_2"/>
    <property type="match status" value="1"/>
</dbReference>
<proteinExistence type="predicted"/>
<dbReference type="Proteomes" id="UP000727407">
    <property type="component" value="Unassembled WGS sequence"/>
</dbReference>
<feature type="non-terminal residue" evidence="6">
    <location>
        <position position="154"/>
    </location>
</feature>
<keyword evidence="4" id="KW-0472">Membrane</keyword>
<dbReference type="EMBL" id="QNUK01000557">
    <property type="protein sequence ID" value="KAF5891739.1"/>
    <property type="molecule type" value="Genomic_DNA"/>
</dbReference>
<evidence type="ECO:0000256" key="3">
    <source>
        <dbReference type="SAM" id="Coils"/>
    </source>
</evidence>
<keyword evidence="7" id="KW-1185">Reference proteome</keyword>
<evidence type="ECO:0000256" key="1">
    <source>
        <dbReference type="ARBA" id="ARBA00022734"/>
    </source>
</evidence>
<organism evidence="6 7">
    <name type="scientific">Clarias magur</name>
    <name type="common">Asian catfish</name>
    <name type="synonym">Macropteronotus magur</name>
    <dbReference type="NCBI Taxonomy" id="1594786"/>
    <lineage>
        <taxon>Eukaryota</taxon>
        <taxon>Metazoa</taxon>
        <taxon>Chordata</taxon>
        <taxon>Craniata</taxon>
        <taxon>Vertebrata</taxon>
        <taxon>Euteleostomi</taxon>
        <taxon>Actinopterygii</taxon>
        <taxon>Neopterygii</taxon>
        <taxon>Teleostei</taxon>
        <taxon>Ostariophysi</taxon>
        <taxon>Siluriformes</taxon>
        <taxon>Clariidae</taxon>
        <taxon>Clarias</taxon>
    </lineage>
</organism>
<dbReference type="OrthoDB" id="8950604at2759"/>
<protein>
    <submittedName>
        <fullName evidence="6">Antigen like protein</fullName>
    </submittedName>
</protein>
<comment type="caution">
    <text evidence="6">The sequence shown here is derived from an EMBL/GenBank/DDBJ whole genome shotgun (WGS) entry which is preliminary data.</text>
</comment>
<accession>A0A8J4TJL2</accession>